<dbReference type="InterPro" id="IPR000515">
    <property type="entry name" value="MetI-like"/>
</dbReference>
<dbReference type="NCBIfam" id="TIGR01726">
    <property type="entry name" value="HEQRo_perm_3TM"/>
    <property type="match status" value="1"/>
</dbReference>
<dbReference type="Pfam" id="PF00528">
    <property type="entry name" value="BPD_transp_1"/>
    <property type="match status" value="1"/>
</dbReference>
<feature type="domain" description="ABC transmembrane type-1" evidence="9">
    <location>
        <begin position="220"/>
        <end position="417"/>
    </location>
</feature>
<feature type="transmembrane region" description="Helical" evidence="7">
    <location>
        <begin position="353"/>
        <end position="374"/>
    </location>
</feature>
<evidence type="ECO:0000313" key="11">
    <source>
        <dbReference type="Proteomes" id="UP000264006"/>
    </source>
</evidence>
<dbReference type="KEGG" id="euz:DVS28_a3084"/>
<dbReference type="RefSeq" id="WP_114592206.1">
    <property type="nucleotide sequence ID" value="NZ_CP031165.1"/>
</dbReference>
<evidence type="ECO:0000256" key="8">
    <source>
        <dbReference type="SAM" id="MobiDB-lite"/>
    </source>
</evidence>
<evidence type="ECO:0000259" key="9">
    <source>
        <dbReference type="PROSITE" id="PS50928"/>
    </source>
</evidence>
<evidence type="ECO:0000256" key="5">
    <source>
        <dbReference type="ARBA" id="ARBA00022989"/>
    </source>
</evidence>
<organism evidence="10 11">
    <name type="scientific">Euzebya pacifica</name>
    <dbReference type="NCBI Taxonomy" id="1608957"/>
    <lineage>
        <taxon>Bacteria</taxon>
        <taxon>Bacillati</taxon>
        <taxon>Actinomycetota</taxon>
        <taxon>Nitriliruptoria</taxon>
        <taxon>Euzebyales</taxon>
    </lineage>
</organism>
<feature type="transmembrane region" description="Helical" evidence="7">
    <location>
        <begin position="217"/>
        <end position="243"/>
    </location>
</feature>
<name>A0A346XZW3_9ACTN</name>
<dbReference type="SUPFAM" id="SSF161098">
    <property type="entry name" value="MetI-like"/>
    <property type="match status" value="1"/>
</dbReference>
<feature type="transmembrane region" description="Helical" evidence="7">
    <location>
        <begin position="255"/>
        <end position="273"/>
    </location>
</feature>
<dbReference type="EMBL" id="CP031165">
    <property type="protein sequence ID" value="AXV07760.1"/>
    <property type="molecule type" value="Genomic_DNA"/>
</dbReference>
<dbReference type="GO" id="GO:0043190">
    <property type="term" value="C:ATP-binding cassette (ABC) transporter complex"/>
    <property type="evidence" value="ECO:0007669"/>
    <property type="project" value="InterPro"/>
</dbReference>
<evidence type="ECO:0000256" key="7">
    <source>
        <dbReference type="RuleBase" id="RU363032"/>
    </source>
</evidence>
<gene>
    <name evidence="10" type="ORF">DVS28_a3084</name>
</gene>
<evidence type="ECO:0000256" key="4">
    <source>
        <dbReference type="ARBA" id="ARBA00022692"/>
    </source>
</evidence>
<keyword evidence="2 7" id="KW-0813">Transport</keyword>
<keyword evidence="4 7" id="KW-0812">Transmembrane</keyword>
<evidence type="ECO:0000256" key="6">
    <source>
        <dbReference type="ARBA" id="ARBA00023136"/>
    </source>
</evidence>
<evidence type="ECO:0000313" key="10">
    <source>
        <dbReference type="EMBL" id="AXV07760.1"/>
    </source>
</evidence>
<feature type="transmembrane region" description="Helical" evidence="7">
    <location>
        <begin position="187"/>
        <end position="205"/>
    </location>
</feature>
<dbReference type="InterPro" id="IPR043429">
    <property type="entry name" value="ArtM/GltK/GlnP/TcyL/YhdX-like"/>
</dbReference>
<dbReference type="Gene3D" id="1.10.3720.10">
    <property type="entry name" value="MetI-like"/>
    <property type="match status" value="1"/>
</dbReference>
<keyword evidence="6 7" id="KW-0472">Membrane</keyword>
<keyword evidence="11" id="KW-1185">Reference proteome</keyword>
<dbReference type="Proteomes" id="UP000264006">
    <property type="component" value="Chromosome"/>
</dbReference>
<dbReference type="InterPro" id="IPR035906">
    <property type="entry name" value="MetI-like_sf"/>
</dbReference>
<feature type="region of interest" description="Disordered" evidence="8">
    <location>
        <begin position="1"/>
        <end position="21"/>
    </location>
</feature>
<dbReference type="AlphaFoldDB" id="A0A346XZW3"/>
<comment type="similarity">
    <text evidence="7">Belongs to the binding-protein-dependent transport system permease family.</text>
</comment>
<feature type="transmembrane region" description="Helical" evidence="7">
    <location>
        <begin position="46"/>
        <end position="68"/>
    </location>
</feature>
<sequence>MSTIKTQTPGPEDNPVAPDAPMPTGLDHGLRGLIRENLFKDAKNSILTIVFGLILGYVLYRASIFVFFNEKVTPDGGMRNSWDIISSQLIRYMVGTQFDGTNIGYPMLWAAIYTIAFTLGFASGRLPGDTSPPMTTRTKLGIIAPPVLAMAVILSFTDTITPTLLVIGLAVPFFLGQRIPALLPESVLHRRTLIMTGLVLLAFLLETGFNPGNVDNFGGLLLTVNVAFISIAACFPLGVILALTRRSSFPLLRPVAVLYIELIRGVPLITLLFMGEFALRFFFPSTFEPPASVIRAIIMFTLFSAAYVAEIVRGGLQSVPGGQTEAGQAVGLSPVTITRKIVLPQALRNSIPALVGQFIALLKDTTLLIIISQFDLLGVSDPILASPEFQNQGYAPEVYAFVAFIFWVMCFSMSRASQRLETKLGVGTR</sequence>
<dbReference type="PANTHER" id="PTHR30614:SF41">
    <property type="entry name" value="INNER MEMBRANE AMINO-ACID ABC TRANSPORTER PERMEASE PROTEIN YHDY"/>
    <property type="match status" value="1"/>
</dbReference>
<dbReference type="InterPro" id="IPR010065">
    <property type="entry name" value="AA_ABC_transptr_permease_3TM"/>
</dbReference>
<dbReference type="GO" id="GO:0022857">
    <property type="term" value="F:transmembrane transporter activity"/>
    <property type="evidence" value="ECO:0007669"/>
    <property type="project" value="InterPro"/>
</dbReference>
<comment type="subcellular location">
    <subcellularLocation>
        <location evidence="1 7">Cell membrane</location>
        <topology evidence="1 7">Multi-pass membrane protein</topology>
    </subcellularLocation>
</comment>
<dbReference type="CDD" id="cd06261">
    <property type="entry name" value="TM_PBP2"/>
    <property type="match status" value="1"/>
</dbReference>
<feature type="transmembrane region" description="Helical" evidence="7">
    <location>
        <begin position="293"/>
        <end position="312"/>
    </location>
</feature>
<keyword evidence="3" id="KW-1003">Cell membrane</keyword>
<feature type="transmembrane region" description="Helical" evidence="7">
    <location>
        <begin position="103"/>
        <end position="122"/>
    </location>
</feature>
<evidence type="ECO:0000256" key="3">
    <source>
        <dbReference type="ARBA" id="ARBA00022475"/>
    </source>
</evidence>
<evidence type="ECO:0000256" key="1">
    <source>
        <dbReference type="ARBA" id="ARBA00004651"/>
    </source>
</evidence>
<keyword evidence="5 7" id="KW-1133">Transmembrane helix</keyword>
<dbReference type="OrthoDB" id="9814902at2"/>
<dbReference type="PANTHER" id="PTHR30614">
    <property type="entry name" value="MEMBRANE COMPONENT OF AMINO ACID ABC TRANSPORTER"/>
    <property type="match status" value="1"/>
</dbReference>
<evidence type="ECO:0000256" key="2">
    <source>
        <dbReference type="ARBA" id="ARBA00022448"/>
    </source>
</evidence>
<proteinExistence type="inferred from homology"/>
<accession>A0A346XZW3</accession>
<dbReference type="GO" id="GO:0006865">
    <property type="term" value="P:amino acid transport"/>
    <property type="evidence" value="ECO:0007669"/>
    <property type="project" value="TreeGrafter"/>
</dbReference>
<protein>
    <submittedName>
        <fullName evidence="10">Amino acid ABC transporter, permease protein</fullName>
    </submittedName>
</protein>
<feature type="transmembrane region" description="Helical" evidence="7">
    <location>
        <begin position="394"/>
        <end position="413"/>
    </location>
</feature>
<feature type="transmembrane region" description="Helical" evidence="7">
    <location>
        <begin position="142"/>
        <end position="175"/>
    </location>
</feature>
<reference evidence="10 11" key="1">
    <citation type="submission" date="2018-09" db="EMBL/GenBank/DDBJ databases">
        <title>Complete genome sequence of Euzebya sp. DY32-46 isolated from seawater of Pacific Ocean.</title>
        <authorList>
            <person name="Xu L."/>
            <person name="Wu Y.-H."/>
            <person name="Xu X.-W."/>
        </authorList>
    </citation>
    <scope>NUCLEOTIDE SEQUENCE [LARGE SCALE GENOMIC DNA]</scope>
    <source>
        <strain evidence="10 11">DY32-46</strain>
    </source>
</reference>
<dbReference type="PROSITE" id="PS50928">
    <property type="entry name" value="ABC_TM1"/>
    <property type="match status" value="1"/>
</dbReference>